<dbReference type="AlphaFoldDB" id="A0A8J8P5C5"/>
<feature type="transmembrane region" description="Helical" evidence="2">
    <location>
        <begin position="12"/>
        <end position="31"/>
    </location>
</feature>
<feature type="region of interest" description="Disordered" evidence="1">
    <location>
        <begin position="158"/>
        <end position="196"/>
    </location>
</feature>
<dbReference type="Proteomes" id="UP000785679">
    <property type="component" value="Unassembled WGS sequence"/>
</dbReference>
<evidence type="ECO:0000256" key="2">
    <source>
        <dbReference type="SAM" id="Phobius"/>
    </source>
</evidence>
<dbReference type="EMBL" id="RRYP01001153">
    <property type="protein sequence ID" value="TNV86340.1"/>
    <property type="molecule type" value="Genomic_DNA"/>
</dbReference>
<feature type="transmembrane region" description="Helical" evidence="2">
    <location>
        <begin position="74"/>
        <end position="99"/>
    </location>
</feature>
<sequence length="196" mass="22711">MLLGVIVCLREYTGVQLVVINLGQVLIIVALEYFRPVKEGRGLVLFNEVMIQVYLLVLITLTDINPEAKLREQLGISMLFIITFTTLINVSWALFQIILQLKQKLRLKSLARTRKAKVYQRDKQQIPPAQKDPLQQQDETKNEDVFIPVKQIIPNTKAHRKRSRIMGQQVVKEERKEKEKEDDEIGQMIDAMKGMK</sequence>
<comment type="caution">
    <text evidence="3">The sequence shown here is derived from an EMBL/GenBank/DDBJ whole genome shotgun (WGS) entry which is preliminary data.</text>
</comment>
<evidence type="ECO:0000256" key="1">
    <source>
        <dbReference type="SAM" id="MobiDB-lite"/>
    </source>
</evidence>
<gene>
    <name evidence="3" type="ORF">FGO68_gene17063</name>
</gene>
<accession>A0A8J8P5C5</accession>
<evidence type="ECO:0000313" key="4">
    <source>
        <dbReference type="Proteomes" id="UP000785679"/>
    </source>
</evidence>
<protein>
    <recommendedName>
        <fullName evidence="5">TRP C-terminal domain-containing protein</fullName>
    </recommendedName>
</protein>
<keyword evidence="2" id="KW-0812">Transmembrane</keyword>
<keyword evidence="2" id="KW-0472">Membrane</keyword>
<keyword evidence="4" id="KW-1185">Reference proteome</keyword>
<keyword evidence="2" id="KW-1133">Transmembrane helix</keyword>
<name>A0A8J8P5C5_HALGN</name>
<organism evidence="3 4">
    <name type="scientific">Halteria grandinella</name>
    <dbReference type="NCBI Taxonomy" id="5974"/>
    <lineage>
        <taxon>Eukaryota</taxon>
        <taxon>Sar</taxon>
        <taxon>Alveolata</taxon>
        <taxon>Ciliophora</taxon>
        <taxon>Intramacronucleata</taxon>
        <taxon>Spirotrichea</taxon>
        <taxon>Stichotrichia</taxon>
        <taxon>Sporadotrichida</taxon>
        <taxon>Halteriidae</taxon>
        <taxon>Halteria</taxon>
    </lineage>
</organism>
<reference evidence="3" key="1">
    <citation type="submission" date="2019-06" db="EMBL/GenBank/DDBJ databases">
        <authorList>
            <person name="Zheng W."/>
        </authorList>
    </citation>
    <scope>NUCLEOTIDE SEQUENCE</scope>
    <source>
        <strain evidence="3">QDHG01</strain>
    </source>
</reference>
<proteinExistence type="predicted"/>
<feature type="transmembrane region" description="Helical" evidence="2">
    <location>
        <begin position="43"/>
        <end position="62"/>
    </location>
</feature>
<feature type="region of interest" description="Disordered" evidence="1">
    <location>
        <begin position="121"/>
        <end position="140"/>
    </location>
</feature>
<evidence type="ECO:0000313" key="3">
    <source>
        <dbReference type="EMBL" id="TNV86340.1"/>
    </source>
</evidence>
<evidence type="ECO:0008006" key="5">
    <source>
        <dbReference type="Google" id="ProtNLM"/>
    </source>
</evidence>